<name>A0A0J9U9P4_FUSO4</name>
<organism evidence="1 2">
    <name type="scientific">Fusarium oxysporum f. sp. lycopersici (strain 4287 / CBS 123668 / FGSC 9935 / NRRL 34936)</name>
    <name type="common">Fusarium vascular wilt of tomato</name>
    <dbReference type="NCBI Taxonomy" id="426428"/>
    <lineage>
        <taxon>Eukaryota</taxon>
        <taxon>Fungi</taxon>
        <taxon>Dikarya</taxon>
        <taxon>Ascomycota</taxon>
        <taxon>Pezizomycotina</taxon>
        <taxon>Sordariomycetes</taxon>
        <taxon>Hypocreomycetidae</taxon>
        <taxon>Hypocreales</taxon>
        <taxon>Nectriaceae</taxon>
        <taxon>Fusarium</taxon>
        <taxon>Fusarium oxysporum species complex</taxon>
    </lineage>
</organism>
<reference evidence="1" key="1">
    <citation type="submission" date="2007-04" db="EMBL/GenBank/DDBJ databases">
        <authorList>
            <consortium name="The Broad Institute Genome Sequencing Platform"/>
            <person name="Birren B."/>
            <person name="Lander E."/>
            <person name="Galagan J."/>
            <person name="Nusbaum C."/>
            <person name="Devon K."/>
            <person name="Ma L.-J."/>
            <person name="Jaffe D."/>
            <person name="Butler J."/>
            <person name="Alvarez P."/>
            <person name="Gnerre S."/>
            <person name="Grabherr M."/>
            <person name="Kleber M."/>
            <person name="Mauceli E."/>
            <person name="Brockman W."/>
            <person name="MacCallum I.A."/>
            <person name="Young S."/>
            <person name="LaButti K."/>
            <person name="DeCaprio D."/>
            <person name="Crawford M."/>
            <person name="Koehrsen M."/>
            <person name="Engels R."/>
            <person name="Montgomery P."/>
            <person name="Pearson M."/>
            <person name="Howarth C."/>
            <person name="Larson L."/>
            <person name="White J."/>
            <person name="O'Leary S."/>
            <person name="Kodira C."/>
            <person name="Zeng Q."/>
            <person name="Yandava C."/>
            <person name="Alvarado L."/>
            <person name="Kistler C."/>
            <person name="Shim W.-B."/>
            <person name="Kang S."/>
            <person name="Woloshuk C."/>
        </authorList>
    </citation>
    <scope>NUCLEOTIDE SEQUENCE</scope>
    <source>
        <strain evidence="1">4287</strain>
    </source>
</reference>
<evidence type="ECO:0000313" key="1">
    <source>
        <dbReference type="EMBL" id="KNA94810.1"/>
    </source>
</evidence>
<dbReference type="AlphaFoldDB" id="A0A0J9U9P4"/>
<dbReference type="VEuPathDB" id="FungiDB:FOXG_17922"/>
<protein>
    <submittedName>
        <fullName evidence="1">Uncharacterized protein</fullName>
    </submittedName>
</protein>
<evidence type="ECO:0000313" key="2">
    <source>
        <dbReference type="Proteomes" id="UP000009097"/>
    </source>
</evidence>
<accession>A0A0J9U9P4</accession>
<dbReference type="Proteomes" id="UP000009097">
    <property type="component" value="Unassembled WGS sequence"/>
</dbReference>
<dbReference type="RefSeq" id="XP_018232856.1">
    <property type="nucleotide sequence ID" value="XM_018397940.1"/>
</dbReference>
<dbReference type="EMBL" id="DS231696">
    <property type="protein sequence ID" value="KNA94810.1"/>
    <property type="molecule type" value="Genomic_DNA"/>
</dbReference>
<dbReference type="GeneID" id="28958628"/>
<reference evidence="1" key="2">
    <citation type="journal article" date="2010" name="Nature">
        <title>Comparative genomics reveals mobile pathogenicity chromosomes in Fusarium.</title>
        <authorList>
            <person name="Ma L.J."/>
            <person name="van der Does H.C."/>
            <person name="Borkovich K.A."/>
            <person name="Coleman J.J."/>
            <person name="Daboussi M.J."/>
            <person name="Di Pietro A."/>
            <person name="Dufresne M."/>
            <person name="Freitag M."/>
            <person name="Grabherr M."/>
            <person name="Henrissat B."/>
            <person name="Houterman P.M."/>
            <person name="Kang S."/>
            <person name="Shim W.B."/>
            <person name="Woloshuk C."/>
            <person name="Xie X."/>
            <person name="Xu J.R."/>
            <person name="Antoniw J."/>
            <person name="Baker S.E."/>
            <person name="Bluhm B.H."/>
            <person name="Breakspear A."/>
            <person name="Brown D.W."/>
            <person name="Butchko R.A."/>
            <person name="Chapman S."/>
            <person name="Coulson R."/>
            <person name="Coutinho P.M."/>
            <person name="Danchin E.G."/>
            <person name="Diener A."/>
            <person name="Gale L.R."/>
            <person name="Gardiner D.M."/>
            <person name="Goff S."/>
            <person name="Hammond-Kosack K.E."/>
            <person name="Hilburn K."/>
            <person name="Hua-Van A."/>
            <person name="Jonkers W."/>
            <person name="Kazan K."/>
            <person name="Kodira C.D."/>
            <person name="Koehrsen M."/>
            <person name="Kumar L."/>
            <person name="Lee Y.H."/>
            <person name="Li L."/>
            <person name="Manners J.M."/>
            <person name="Miranda-Saavedra D."/>
            <person name="Mukherjee M."/>
            <person name="Park G."/>
            <person name="Park J."/>
            <person name="Park S.Y."/>
            <person name="Proctor R.H."/>
            <person name="Regev A."/>
            <person name="Ruiz-Roldan M.C."/>
            <person name="Sain D."/>
            <person name="Sakthikumar S."/>
            <person name="Sykes S."/>
            <person name="Schwartz D.C."/>
            <person name="Turgeon B.G."/>
            <person name="Wapinski I."/>
            <person name="Yoder O."/>
            <person name="Young S."/>
            <person name="Zeng Q."/>
            <person name="Zhou S."/>
            <person name="Galagan J."/>
            <person name="Cuomo C.A."/>
            <person name="Kistler H.C."/>
            <person name="Rep M."/>
        </authorList>
    </citation>
    <scope>NUCLEOTIDE SEQUENCE [LARGE SCALE GENOMIC DNA]</scope>
    <source>
        <strain evidence="1">4287</strain>
    </source>
</reference>
<sequence length="65" mass="7346">MFYNSAYGALPGVLWLPKTLKVCNCALAWKLASYNLSVAMFGGKPRNSRLRYNGQLENEEMNTED</sequence>
<proteinExistence type="predicted"/>
<dbReference type="KEGG" id="fox:FOXG_17922"/>
<gene>
    <name evidence="1" type="ORF">FOXG_17922</name>
</gene>